<comment type="catalytic activity">
    <reaction evidence="10">
        <text>L-prolyl-[hypoxia-inducible factor alpha subunit] + 2-oxoglutarate + O2 = trans-4-hydroxy-L-prolyl-[hypoxia-inducible factor alpha subunit] + succinate + CO2</text>
        <dbReference type="Rhea" id="RHEA:48400"/>
        <dbReference type="Rhea" id="RHEA-COMP:12093"/>
        <dbReference type="Rhea" id="RHEA-COMP:12094"/>
        <dbReference type="ChEBI" id="CHEBI:15379"/>
        <dbReference type="ChEBI" id="CHEBI:16526"/>
        <dbReference type="ChEBI" id="CHEBI:16810"/>
        <dbReference type="ChEBI" id="CHEBI:30031"/>
        <dbReference type="ChEBI" id="CHEBI:50342"/>
        <dbReference type="ChEBI" id="CHEBI:61965"/>
        <dbReference type="EC" id="1.14.11.29"/>
    </reaction>
</comment>
<evidence type="ECO:0000256" key="3">
    <source>
        <dbReference type="ARBA" id="ARBA00022723"/>
    </source>
</evidence>
<dbReference type="GO" id="GO:0031418">
    <property type="term" value="F:L-ascorbic acid binding"/>
    <property type="evidence" value="ECO:0007669"/>
    <property type="project" value="UniProtKB-KW"/>
</dbReference>
<evidence type="ECO:0000256" key="2">
    <source>
        <dbReference type="ARBA" id="ARBA00004123"/>
    </source>
</evidence>
<comment type="subcellular location">
    <subcellularLocation>
        <location evidence="2">Nucleus</location>
    </subcellularLocation>
</comment>
<sequence>SPREVRCPVKCEPQVLSHTLNERLCTKPAMSNSGRAKVNVPKLVLDYITPSMNQYGLCFVDGFLGPKTGDRILQEVVALHRSGSFEDGELASQRIGTDQPHTAPAGPCKKTIRGDKIMWVQGNEPGCASIGQLLQRMDKLIMHADGNLGHYTIRGRHKAMVACYPGNGTGYVRHVDNPTGDGRCVTCIYYLNKNWNAKVDGGVLRIFPEGKTYVVDVEPIFDRLLLFWSDRRNPHEVQPAYSTRYAITVWYFDAEERAEARNRYQAASGQASSFTP</sequence>
<feature type="non-terminal residue" evidence="12">
    <location>
        <position position="1"/>
    </location>
</feature>
<accession>V9KNF8</accession>
<dbReference type="GO" id="GO:0005737">
    <property type="term" value="C:cytoplasm"/>
    <property type="evidence" value="ECO:0007669"/>
    <property type="project" value="TreeGrafter"/>
</dbReference>
<evidence type="ECO:0000313" key="12">
    <source>
        <dbReference type="EMBL" id="AFO99674.1"/>
    </source>
</evidence>
<dbReference type="EC" id="1.14.11.29" evidence="9"/>
<dbReference type="Pfam" id="PF13640">
    <property type="entry name" value="2OG-FeII_Oxy_3"/>
    <property type="match status" value="1"/>
</dbReference>
<dbReference type="PANTHER" id="PTHR12907:SF26">
    <property type="entry name" value="HIF PROLYL HYDROXYLASE, ISOFORM C"/>
    <property type="match status" value="1"/>
</dbReference>
<dbReference type="GO" id="GO:0005634">
    <property type="term" value="C:nucleus"/>
    <property type="evidence" value="ECO:0007669"/>
    <property type="project" value="UniProtKB-SubCell"/>
</dbReference>
<dbReference type="GO" id="GO:0071456">
    <property type="term" value="P:cellular response to hypoxia"/>
    <property type="evidence" value="ECO:0007669"/>
    <property type="project" value="TreeGrafter"/>
</dbReference>
<dbReference type="AlphaFoldDB" id="V9KNF8"/>
<dbReference type="InterPro" id="IPR005123">
    <property type="entry name" value="Oxoglu/Fe-dep_dioxygenase_dom"/>
</dbReference>
<reference evidence="12" key="1">
    <citation type="journal article" date="2014" name="Nature">
        <title>Elephant shark genome provides unique insights into gnathostome evolution.</title>
        <authorList>
            <consortium name="International Elephant Shark Genome Sequencing Consortium"/>
            <person name="Venkatesh B."/>
            <person name="Lee A.P."/>
            <person name="Ravi V."/>
            <person name="Maurya A.K."/>
            <person name="Lian M.M."/>
            <person name="Swann J.B."/>
            <person name="Ohta Y."/>
            <person name="Flajnik M.F."/>
            <person name="Sutoh Y."/>
            <person name="Kasahara M."/>
            <person name="Hoon S."/>
            <person name="Gangu V."/>
            <person name="Roy S.W."/>
            <person name="Irimia M."/>
            <person name="Korzh V."/>
            <person name="Kondrychyn I."/>
            <person name="Lim Z.W."/>
            <person name="Tay B.H."/>
            <person name="Tohari S."/>
            <person name="Kong K.W."/>
            <person name="Ho S."/>
            <person name="Lorente-Galdos B."/>
            <person name="Quilez J."/>
            <person name="Marques-Bonet T."/>
            <person name="Raney B.J."/>
            <person name="Ingham P.W."/>
            <person name="Tay A."/>
            <person name="Hillier L.W."/>
            <person name="Minx P."/>
            <person name="Boehm T."/>
            <person name="Wilson R.K."/>
            <person name="Brenner S."/>
            <person name="Warren W.C."/>
        </authorList>
    </citation>
    <scope>NUCLEOTIDE SEQUENCE</scope>
    <source>
        <tissue evidence="12">Kidney</tissue>
    </source>
</reference>
<dbReference type="PANTHER" id="PTHR12907">
    <property type="entry name" value="EGL NINE HOMOLOG-RELATED"/>
    <property type="match status" value="1"/>
</dbReference>
<organism evidence="12">
    <name type="scientific">Callorhinchus milii</name>
    <name type="common">Ghost shark</name>
    <dbReference type="NCBI Taxonomy" id="7868"/>
    <lineage>
        <taxon>Eukaryota</taxon>
        <taxon>Metazoa</taxon>
        <taxon>Chordata</taxon>
        <taxon>Craniata</taxon>
        <taxon>Vertebrata</taxon>
        <taxon>Chondrichthyes</taxon>
        <taxon>Holocephali</taxon>
        <taxon>Chimaeriformes</taxon>
        <taxon>Callorhinchidae</taxon>
        <taxon>Callorhinchus</taxon>
    </lineage>
</organism>
<evidence type="ECO:0000259" key="11">
    <source>
        <dbReference type="PROSITE" id="PS51471"/>
    </source>
</evidence>
<name>V9KNF8_CALMI</name>
<keyword evidence="5" id="KW-0223">Dioxygenase</keyword>
<evidence type="ECO:0000256" key="5">
    <source>
        <dbReference type="ARBA" id="ARBA00022964"/>
    </source>
</evidence>
<dbReference type="Gene3D" id="2.60.120.620">
    <property type="entry name" value="q2cbj1_9rhob like domain"/>
    <property type="match status" value="1"/>
</dbReference>
<evidence type="ECO:0000256" key="9">
    <source>
        <dbReference type="ARBA" id="ARBA00039004"/>
    </source>
</evidence>
<evidence type="ECO:0000256" key="10">
    <source>
        <dbReference type="ARBA" id="ARBA00049134"/>
    </source>
</evidence>
<evidence type="ECO:0000256" key="8">
    <source>
        <dbReference type="ARBA" id="ARBA00023242"/>
    </source>
</evidence>
<feature type="domain" description="Fe2OG dioxygenase" evidence="11">
    <location>
        <begin position="155"/>
        <end position="253"/>
    </location>
</feature>
<dbReference type="FunFam" id="2.60.120.620:FF:000005">
    <property type="entry name" value="Egl nine homolog 1"/>
    <property type="match status" value="1"/>
</dbReference>
<dbReference type="InterPro" id="IPR006620">
    <property type="entry name" value="Pro_4_hyd_alph"/>
</dbReference>
<protein>
    <recommendedName>
        <fullName evidence="9">hypoxia-inducible factor-proline dioxygenase</fullName>
        <ecNumber evidence="9">1.14.11.29</ecNumber>
    </recommendedName>
</protein>
<keyword evidence="7" id="KW-0408">Iron</keyword>
<keyword evidence="3" id="KW-0479">Metal-binding</keyword>
<dbReference type="GO" id="GO:0160082">
    <property type="term" value="F:hypoxia-inducible factor-proline dioxygenase activity"/>
    <property type="evidence" value="ECO:0007669"/>
    <property type="project" value="UniProtKB-EC"/>
</dbReference>
<evidence type="ECO:0000256" key="4">
    <source>
        <dbReference type="ARBA" id="ARBA00022896"/>
    </source>
</evidence>
<dbReference type="GO" id="GO:0008198">
    <property type="term" value="F:ferrous iron binding"/>
    <property type="evidence" value="ECO:0007669"/>
    <property type="project" value="TreeGrafter"/>
</dbReference>
<comment type="cofactor">
    <cofactor evidence="1">
        <name>L-ascorbate</name>
        <dbReference type="ChEBI" id="CHEBI:38290"/>
    </cofactor>
</comment>
<dbReference type="SMART" id="SM00702">
    <property type="entry name" value="P4Hc"/>
    <property type="match status" value="1"/>
</dbReference>
<keyword evidence="6" id="KW-0560">Oxidoreductase</keyword>
<proteinExistence type="evidence at transcript level"/>
<dbReference type="InterPro" id="IPR051559">
    <property type="entry name" value="HIF_prolyl_hydroxylases"/>
</dbReference>
<dbReference type="EMBL" id="JW867157">
    <property type="protein sequence ID" value="AFO99674.1"/>
    <property type="molecule type" value="mRNA"/>
</dbReference>
<evidence type="ECO:0000256" key="6">
    <source>
        <dbReference type="ARBA" id="ARBA00023002"/>
    </source>
</evidence>
<keyword evidence="8" id="KW-0539">Nucleus</keyword>
<evidence type="ECO:0000256" key="1">
    <source>
        <dbReference type="ARBA" id="ARBA00001961"/>
    </source>
</evidence>
<evidence type="ECO:0000256" key="7">
    <source>
        <dbReference type="ARBA" id="ARBA00023004"/>
    </source>
</evidence>
<keyword evidence="4" id="KW-0847">Vitamin C</keyword>
<dbReference type="InterPro" id="IPR044862">
    <property type="entry name" value="Pro_4_hyd_alph_FE2OG_OXY"/>
</dbReference>
<dbReference type="PROSITE" id="PS51471">
    <property type="entry name" value="FE2OG_OXY"/>
    <property type="match status" value="1"/>
</dbReference>